<reference evidence="1" key="1">
    <citation type="journal article" date="2020" name="Nature">
        <title>Giant virus diversity and host interactions through global metagenomics.</title>
        <authorList>
            <person name="Schulz F."/>
            <person name="Roux S."/>
            <person name="Paez-Espino D."/>
            <person name="Jungbluth S."/>
            <person name="Walsh D.A."/>
            <person name="Denef V.J."/>
            <person name="McMahon K.D."/>
            <person name="Konstantinidis K.T."/>
            <person name="Eloe-Fadrosh E.A."/>
            <person name="Kyrpides N.C."/>
            <person name="Woyke T."/>
        </authorList>
    </citation>
    <scope>NUCLEOTIDE SEQUENCE</scope>
    <source>
        <strain evidence="1">GVMAG-M-3300025874-2</strain>
    </source>
</reference>
<dbReference type="AlphaFoldDB" id="A0A6C0J7U5"/>
<accession>A0A6C0J7U5</accession>
<dbReference type="EMBL" id="MN740346">
    <property type="protein sequence ID" value="QHU01722.1"/>
    <property type="molecule type" value="Genomic_DNA"/>
</dbReference>
<name>A0A6C0J7U5_9ZZZZ</name>
<evidence type="ECO:0000313" key="1">
    <source>
        <dbReference type="EMBL" id="QHU01722.1"/>
    </source>
</evidence>
<organism evidence="1">
    <name type="scientific">viral metagenome</name>
    <dbReference type="NCBI Taxonomy" id="1070528"/>
    <lineage>
        <taxon>unclassified sequences</taxon>
        <taxon>metagenomes</taxon>
        <taxon>organismal metagenomes</taxon>
    </lineage>
</organism>
<proteinExistence type="predicted"/>
<sequence>MEYQSTINGGDNIYYHFIEEELGDITIKKNHTCNTEKELKFIFLKLFLNDFKQEFVDPNDMVKYHLSFEITLTQEAFDTFLETIPPNYFALYNEGLQRMDTYLNIDHFLQSDFDLGKVIRMNTEDGIKDFINDDLELIEIDHSIIPFKICQKYGYIHYNGYQCELNESGTELLDCFFKHNSIKDEYYFDEQAYGMIKKLKDSYFILNSDKKWNKITIIPNSYGRKFGFSYYERMITENDWDIEILLSPFEALNFKNITLRNIFM</sequence>
<protein>
    <submittedName>
        <fullName evidence="1">Uncharacterized protein</fullName>
    </submittedName>
</protein>